<protein>
    <submittedName>
        <fullName evidence="1">Uncharacterized protein</fullName>
    </submittedName>
</protein>
<reference evidence="1 2" key="1">
    <citation type="submission" date="2014-08" db="EMBL/GenBank/DDBJ databases">
        <title>Genome sequence of Tetragenococcus muriaticus.</title>
        <authorList>
            <person name="Chuea-nongthon C."/>
            <person name="Rodtong S."/>
            <person name="Yongsawatdigul J."/>
            <person name="Steele J.L."/>
            <person name="Liu X.-y."/>
            <person name="Speers J."/>
            <person name="Glasner J.D."/>
            <person name="Neeno-Eckwall E.C."/>
        </authorList>
    </citation>
    <scope>NUCLEOTIDE SEQUENCE [LARGE SCALE GENOMIC DNA]</scope>
    <source>
        <strain evidence="1 2">PMC-11-5</strain>
    </source>
</reference>
<dbReference type="PATRIC" id="fig|1302649.3.peg.2028"/>
<evidence type="ECO:0000313" key="1">
    <source>
        <dbReference type="EMBL" id="KFN90173.1"/>
    </source>
</evidence>
<evidence type="ECO:0000313" key="2">
    <source>
        <dbReference type="Proteomes" id="UP000029380"/>
    </source>
</evidence>
<sequence>MLLPKKRTRQRVTDGKGVKNEKVFIKVFRWYGSNVTIKYEQIMMIFL</sequence>
<organism evidence="1 2">
    <name type="scientific">Tetragenococcus muriaticus PMC-11-5</name>
    <dbReference type="NCBI Taxonomy" id="1302649"/>
    <lineage>
        <taxon>Bacteria</taxon>
        <taxon>Bacillati</taxon>
        <taxon>Bacillota</taxon>
        <taxon>Bacilli</taxon>
        <taxon>Lactobacillales</taxon>
        <taxon>Enterococcaceae</taxon>
        <taxon>Tetragenococcus</taxon>
    </lineage>
</organism>
<comment type="caution">
    <text evidence="1">The sequence shown here is derived from an EMBL/GenBank/DDBJ whole genome shotgun (WGS) entry which is preliminary data.</text>
</comment>
<dbReference type="Proteomes" id="UP000029380">
    <property type="component" value="Unassembled WGS sequence"/>
</dbReference>
<name>A0A091CCE1_9ENTE</name>
<proteinExistence type="predicted"/>
<gene>
    <name evidence="1" type="ORF">TMUPMC115_2031</name>
</gene>
<accession>A0A091CCE1</accession>
<dbReference type="AlphaFoldDB" id="A0A091CCE1"/>
<dbReference type="EMBL" id="JPVU01000225">
    <property type="protein sequence ID" value="KFN90173.1"/>
    <property type="molecule type" value="Genomic_DNA"/>
</dbReference>